<evidence type="ECO:0000313" key="4">
    <source>
        <dbReference type="Proteomes" id="UP001346149"/>
    </source>
</evidence>
<proteinExistence type="inferred from homology"/>
<dbReference type="InterPro" id="IPR036514">
    <property type="entry name" value="SGNH_hydro_sf"/>
</dbReference>
<dbReference type="Pfam" id="PF00657">
    <property type="entry name" value="Lipase_GDSL"/>
    <property type="match status" value="1"/>
</dbReference>
<protein>
    <recommendedName>
        <fullName evidence="5">GDSL esterase/lipase</fullName>
    </recommendedName>
</protein>
<dbReference type="InterPro" id="IPR035669">
    <property type="entry name" value="SGNH_plant_lipase-like"/>
</dbReference>
<dbReference type="GO" id="GO:0016788">
    <property type="term" value="F:hydrolase activity, acting on ester bonds"/>
    <property type="evidence" value="ECO:0007669"/>
    <property type="project" value="InterPro"/>
</dbReference>
<dbReference type="InterPro" id="IPR001087">
    <property type="entry name" value="GDSL"/>
</dbReference>
<dbReference type="PANTHER" id="PTHR45642">
    <property type="entry name" value="GDSL ESTERASE/LIPASE EXL3"/>
    <property type="match status" value="1"/>
</dbReference>
<sequence>MTAAALILFLTAGMSLAPLPTGVAVGMDISKLRQLARKNNVSCILVFGDSSVDPGNNNILPTRMKGNFPPYGLNFFGGRSTGRFSDGRLATDFIGEAIGYTKVIPGFLDPALKKADLPHGVSFASAASGYDDFTANLSSVISLRNQLKYFMHYKIHMGKLVGKKAAEEIIRSSVVVMSMGTNDFIQNYYLDQTRPSQYTIEEYQNFLITCMSSAIEVIHKLGTRKLVIVGVPPIGCMPLVRTLMDTTSCYEEYNRASATFNSKIKHTLKALGPTLAMKTAYVDAYGIIQKAIDNPKKYGLIETSKGCCGTGTVEYGESCRGLSTCKDPTKYVFWDAVHPTEKMYKILANEAIASLATDLLS</sequence>
<evidence type="ECO:0008006" key="5">
    <source>
        <dbReference type="Google" id="ProtNLM"/>
    </source>
</evidence>
<name>A0AAN7L8Z5_TRANT</name>
<reference evidence="3 4" key="1">
    <citation type="journal article" date="2023" name="Hortic Res">
        <title>Pangenome of water caltrop reveals structural variations and asymmetric subgenome divergence after allopolyploidization.</title>
        <authorList>
            <person name="Zhang X."/>
            <person name="Chen Y."/>
            <person name="Wang L."/>
            <person name="Yuan Y."/>
            <person name="Fang M."/>
            <person name="Shi L."/>
            <person name="Lu R."/>
            <person name="Comes H.P."/>
            <person name="Ma Y."/>
            <person name="Chen Y."/>
            <person name="Huang G."/>
            <person name="Zhou Y."/>
            <person name="Zheng Z."/>
            <person name="Qiu Y."/>
        </authorList>
    </citation>
    <scope>NUCLEOTIDE SEQUENCE [LARGE SCALE GENOMIC DNA]</scope>
    <source>
        <strain evidence="3">F231</strain>
    </source>
</reference>
<dbReference type="PANTHER" id="PTHR45642:SF7">
    <property type="entry name" value="GDSL ESTERASE_LIPASE"/>
    <property type="match status" value="1"/>
</dbReference>
<dbReference type="Gene3D" id="3.40.50.1110">
    <property type="entry name" value="SGNH hydrolase"/>
    <property type="match status" value="1"/>
</dbReference>
<feature type="chain" id="PRO_5042874428" description="GDSL esterase/lipase" evidence="2">
    <location>
        <begin position="18"/>
        <end position="361"/>
    </location>
</feature>
<dbReference type="CDD" id="cd01837">
    <property type="entry name" value="SGNH_plant_lipase_like"/>
    <property type="match status" value="1"/>
</dbReference>
<evidence type="ECO:0000313" key="3">
    <source>
        <dbReference type="EMBL" id="KAK4783433.1"/>
    </source>
</evidence>
<feature type="signal peptide" evidence="2">
    <location>
        <begin position="1"/>
        <end position="17"/>
    </location>
</feature>
<comment type="caution">
    <text evidence="3">The sequence shown here is derived from an EMBL/GenBank/DDBJ whole genome shotgun (WGS) entry which is preliminary data.</text>
</comment>
<keyword evidence="4" id="KW-1185">Reference proteome</keyword>
<comment type="similarity">
    <text evidence="1">Belongs to the 'GDSL' lipolytic enzyme family.</text>
</comment>
<dbReference type="Proteomes" id="UP001346149">
    <property type="component" value="Unassembled WGS sequence"/>
</dbReference>
<accession>A0AAN7L8Z5</accession>
<evidence type="ECO:0000256" key="2">
    <source>
        <dbReference type="SAM" id="SignalP"/>
    </source>
</evidence>
<evidence type="ECO:0000256" key="1">
    <source>
        <dbReference type="ARBA" id="ARBA00008668"/>
    </source>
</evidence>
<dbReference type="InterPro" id="IPR050592">
    <property type="entry name" value="GDSL_lipolytic_enzyme"/>
</dbReference>
<keyword evidence="2" id="KW-0732">Signal</keyword>
<dbReference type="EMBL" id="JAXQNO010000015">
    <property type="protein sequence ID" value="KAK4783433.1"/>
    <property type="molecule type" value="Genomic_DNA"/>
</dbReference>
<dbReference type="AlphaFoldDB" id="A0AAN7L8Z5"/>
<dbReference type="SUPFAM" id="SSF52266">
    <property type="entry name" value="SGNH hydrolase"/>
    <property type="match status" value="1"/>
</dbReference>
<organism evidence="3 4">
    <name type="scientific">Trapa natans</name>
    <name type="common">Water chestnut</name>
    <dbReference type="NCBI Taxonomy" id="22666"/>
    <lineage>
        <taxon>Eukaryota</taxon>
        <taxon>Viridiplantae</taxon>
        <taxon>Streptophyta</taxon>
        <taxon>Embryophyta</taxon>
        <taxon>Tracheophyta</taxon>
        <taxon>Spermatophyta</taxon>
        <taxon>Magnoliopsida</taxon>
        <taxon>eudicotyledons</taxon>
        <taxon>Gunneridae</taxon>
        <taxon>Pentapetalae</taxon>
        <taxon>rosids</taxon>
        <taxon>malvids</taxon>
        <taxon>Myrtales</taxon>
        <taxon>Lythraceae</taxon>
        <taxon>Trapa</taxon>
    </lineage>
</organism>
<gene>
    <name evidence="3" type="ORF">SAY86_007807</name>
</gene>